<reference evidence="10 11" key="1">
    <citation type="journal article" date="2011" name="J. Bacteriol.">
        <title>Genome sequence of the ethanol-producing Zymomonas mobilis subsp. mobilis lectotype strain ATCC 10988.</title>
        <authorList>
            <person name="Pappas K.M."/>
            <person name="Kouvelis V.N."/>
            <person name="Saunders E."/>
            <person name="Brettin T.S."/>
            <person name="Bruce D."/>
            <person name="Detter C."/>
            <person name="Balakireva M."/>
            <person name="Han C.S."/>
            <person name="Savvakis G."/>
            <person name="Kyrpides N.C."/>
            <person name="Typas M.A."/>
        </authorList>
    </citation>
    <scope>NUCLEOTIDE SEQUENCE [LARGE SCALE GENOMIC DNA]</scope>
    <source>
        <strain evidence="11">ATCC 10988 / DSM 424 / CCUG 17860 / LMG 404 / NCIMB 8938 / NRRL B-806 / ZM1</strain>
    </source>
</reference>
<dbReference type="PRINTS" id="PR00786">
    <property type="entry name" value="NEPRILYSIN"/>
</dbReference>
<dbReference type="Pfam" id="PF05649">
    <property type="entry name" value="Peptidase_M13_N"/>
    <property type="match status" value="1"/>
</dbReference>
<evidence type="ECO:0000313" key="10">
    <source>
        <dbReference type="EMBL" id="AEH62409.1"/>
    </source>
</evidence>
<keyword evidence="8" id="KW-0732">Signal</keyword>
<evidence type="ECO:0000256" key="5">
    <source>
        <dbReference type="ARBA" id="ARBA00022801"/>
    </source>
</evidence>
<dbReference type="GO" id="GO:0004222">
    <property type="term" value="F:metalloendopeptidase activity"/>
    <property type="evidence" value="ECO:0007669"/>
    <property type="project" value="UniProtKB-EC"/>
</dbReference>
<keyword evidence="3" id="KW-0645">Protease</keyword>
<comment type="cofactor">
    <cofactor evidence="1">
        <name>Zn(2+)</name>
        <dbReference type="ChEBI" id="CHEBI:29105"/>
    </cofactor>
</comment>
<protein>
    <submittedName>
        <fullName evidence="10">Endothelin-converting enzyme 1</fullName>
        <ecNumber evidence="10">3.4.24.71</ecNumber>
    </submittedName>
</protein>
<organism evidence="10 11">
    <name type="scientific">Zymomonas mobilis subsp. mobilis (strain ATCC 10988 / DSM 424 / LMG 404 / NCIMB 8938 / NRRL B-806 / ZM1)</name>
    <dbReference type="NCBI Taxonomy" id="555217"/>
    <lineage>
        <taxon>Bacteria</taxon>
        <taxon>Pseudomonadati</taxon>
        <taxon>Pseudomonadota</taxon>
        <taxon>Alphaproteobacteria</taxon>
        <taxon>Sphingomonadales</taxon>
        <taxon>Zymomonadaceae</taxon>
        <taxon>Zymomonas</taxon>
    </lineage>
</organism>
<accession>A0A0H3FX76</accession>
<dbReference type="RefSeq" id="WP_014500585.1">
    <property type="nucleotide sequence ID" value="NC_017262.1"/>
</dbReference>
<dbReference type="PANTHER" id="PTHR11733">
    <property type="entry name" value="ZINC METALLOPROTEASE FAMILY M13 NEPRILYSIN-RELATED"/>
    <property type="match status" value="1"/>
</dbReference>
<dbReference type="GO" id="GO:0016485">
    <property type="term" value="P:protein processing"/>
    <property type="evidence" value="ECO:0007669"/>
    <property type="project" value="TreeGrafter"/>
</dbReference>
<feature type="domain" description="PI-PLC Y-box" evidence="9">
    <location>
        <begin position="221"/>
        <end position="284"/>
    </location>
</feature>
<evidence type="ECO:0000256" key="3">
    <source>
        <dbReference type="ARBA" id="ARBA00022670"/>
    </source>
</evidence>
<sequence length="681" mass="76547" precursor="true">MKHPRFSIGRAFVAMAAMASVAVPALAAGETLLPNKPAIGLFGFDESGMNRSVNPGDSFYDFANGGWDQKTPIPDDRARYGMFTQLADLSLQRMKDILDEAVKTPGNRSGDLYASYMDQKTINQKGLSPLKPTINAIKAVKNQHDFARQLGAMLPIGGDAPFAFGVAQDDRQPDRYIINFQQSGLGLPDRDYYLNKDPKLESIRQAYVAYLTKLLQLSGEAYAEQRAANLMAFETNLATVQWARADLRNIDRTYNKWQRADFEKKAPNFDWNAFLTSAQINNQSEFLVGEPSAFAGMALNISKTPIQTLKDYLLVHLLDQMAPYLSQPFSDAHFAFHGQALTGQPKELPRWKKAVGLVDTALGEDIGKTYVARYFPPETKAAADQLVKNIMAAMNRRIDNLTWMSPESKKRAHLKMASFTPKIGYPDKWRDYTGLTIIRDDLAGNVRRSNMFEYQFSLNKLGKPVDRGAWEMTPMTVNAYANPTMNEIVFPAAILQPPFFDPHADAAVNYGGIGSVIGHELSHHFDDQGAKYDEKGALAQWWLPSDVENFNALTDKLVKQYDQYEPIPGFHVQGRLTLGENIADLAGLTLSYDAYHASLGNQVAPILDGLSGDQRFYLGWAQVWRVKQRDEAERRQLLTDPHSPSQYRVATVRNLDPWYNSFNVKEGTKLYLTPKDRVRIW</sequence>
<evidence type="ECO:0000256" key="8">
    <source>
        <dbReference type="SAM" id="SignalP"/>
    </source>
</evidence>
<evidence type="ECO:0000256" key="7">
    <source>
        <dbReference type="ARBA" id="ARBA00023049"/>
    </source>
</evidence>
<evidence type="ECO:0000256" key="6">
    <source>
        <dbReference type="ARBA" id="ARBA00022833"/>
    </source>
</evidence>
<dbReference type="Gene3D" id="1.10.1380.10">
    <property type="entry name" value="Neutral endopeptidase , domain2"/>
    <property type="match status" value="1"/>
</dbReference>
<dbReference type="GO" id="GO:0006629">
    <property type="term" value="P:lipid metabolic process"/>
    <property type="evidence" value="ECO:0007669"/>
    <property type="project" value="InterPro"/>
</dbReference>
<dbReference type="GO" id="GO:0005886">
    <property type="term" value="C:plasma membrane"/>
    <property type="evidence" value="ECO:0007669"/>
    <property type="project" value="TreeGrafter"/>
</dbReference>
<dbReference type="GO" id="GO:0046872">
    <property type="term" value="F:metal ion binding"/>
    <property type="evidence" value="ECO:0007669"/>
    <property type="project" value="UniProtKB-KW"/>
</dbReference>
<dbReference type="InterPro" id="IPR000718">
    <property type="entry name" value="Peptidase_M13"/>
</dbReference>
<dbReference type="Gene3D" id="3.40.390.10">
    <property type="entry name" value="Collagenase (Catalytic Domain)"/>
    <property type="match status" value="1"/>
</dbReference>
<dbReference type="InterPro" id="IPR024079">
    <property type="entry name" value="MetalloPept_cat_dom_sf"/>
</dbReference>
<dbReference type="InterPro" id="IPR008753">
    <property type="entry name" value="Peptidase_M13_N"/>
</dbReference>
<dbReference type="KEGG" id="zmm:Zmob_0564"/>
<evidence type="ECO:0000256" key="4">
    <source>
        <dbReference type="ARBA" id="ARBA00022723"/>
    </source>
</evidence>
<dbReference type="SUPFAM" id="SSF55486">
    <property type="entry name" value="Metalloproteases ('zincins'), catalytic domain"/>
    <property type="match status" value="1"/>
</dbReference>
<dbReference type="HOGENOM" id="CLU_006187_7_2_5"/>
<dbReference type="AlphaFoldDB" id="A0A0H3FX76"/>
<proteinExistence type="inferred from homology"/>
<evidence type="ECO:0000313" key="11">
    <source>
        <dbReference type="Proteomes" id="UP000001494"/>
    </source>
</evidence>
<keyword evidence="4" id="KW-0479">Metal-binding</keyword>
<feature type="chain" id="PRO_5002609492" evidence="8">
    <location>
        <begin position="28"/>
        <end position="681"/>
    </location>
</feature>
<evidence type="ECO:0000256" key="2">
    <source>
        <dbReference type="ARBA" id="ARBA00007357"/>
    </source>
</evidence>
<dbReference type="Proteomes" id="UP000001494">
    <property type="component" value="Chromosome"/>
</dbReference>
<dbReference type="EMBL" id="CP002850">
    <property type="protein sequence ID" value="AEH62409.1"/>
    <property type="molecule type" value="Genomic_DNA"/>
</dbReference>
<dbReference type="InterPro" id="IPR001711">
    <property type="entry name" value="PLipase_C_Pinositol-sp_Y"/>
</dbReference>
<gene>
    <name evidence="10" type="ordered locus">Zmob_0564</name>
</gene>
<dbReference type="EC" id="3.4.24.71" evidence="10"/>
<feature type="signal peptide" evidence="8">
    <location>
        <begin position="1"/>
        <end position="27"/>
    </location>
</feature>
<keyword evidence="5 10" id="KW-0378">Hydrolase</keyword>
<dbReference type="InterPro" id="IPR018497">
    <property type="entry name" value="Peptidase_M13_C"/>
</dbReference>
<keyword evidence="6" id="KW-0862">Zinc</keyword>
<evidence type="ECO:0000256" key="1">
    <source>
        <dbReference type="ARBA" id="ARBA00001947"/>
    </source>
</evidence>
<dbReference type="OrthoDB" id="9775677at2"/>
<dbReference type="PANTHER" id="PTHR11733:SF167">
    <property type="entry name" value="FI17812P1-RELATED"/>
    <property type="match status" value="1"/>
</dbReference>
<comment type="similarity">
    <text evidence="2">Belongs to the peptidase M13 family.</text>
</comment>
<dbReference type="CDD" id="cd08662">
    <property type="entry name" value="M13"/>
    <property type="match status" value="1"/>
</dbReference>
<evidence type="ECO:0000259" key="9">
    <source>
        <dbReference type="PROSITE" id="PS50008"/>
    </source>
</evidence>
<dbReference type="eggNOG" id="COG3590">
    <property type="taxonomic scope" value="Bacteria"/>
</dbReference>
<dbReference type="GO" id="GO:0035556">
    <property type="term" value="P:intracellular signal transduction"/>
    <property type="evidence" value="ECO:0007669"/>
    <property type="project" value="InterPro"/>
</dbReference>
<dbReference type="PROSITE" id="PS50008">
    <property type="entry name" value="PIPLC_Y_DOMAIN"/>
    <property type="match status" value="1"/>
</dbReference>
<dbReference type="PROSITE" id="PS51885">
    <property type="entry name" value="NEPRILYSIN"/>
    <property type="match status" value="1"/>
</dbReference>
<name>A0A0H3FX76_ZYMMA</name>
<dbReference type="GO" id="GO:0004435">
    <property type="term" value="F:phosphatidylinositol-4,5-bisphosphate phospholipase C activity"/>
    <property type="evidence" value="ECO:0007669"/>
    <property type="project" value="InterPro"/>
</dbReference>
<keyword evidence="7" id="KW-0482">Metalloprotease</keyword>
<dbReference type="Pfam" id="PF01431">
    <property type="entry name" value="Peptidase_M13"/>
    <property type="match status" value="1"/>
</dbReference>
<dbReference type="InterPro" id="IPR042089">
    <property type="entry name" value="Peptidase_M13_dom_2"/>
</dbReference>